<feature type="repeat" description="WD" evidence="3">
    <location>
        <begin position="220"/>
        <end position="261"/>
    </location>
</feature>
<dbReference type="PROSITE" id="PS50082">
    <property type="entry name" value="WD_REPEATS_2"/>
    <property type="match status" value="4"/>
</dbReference>
<feature type="repeat" description="WD" evidence="3">
    <location>
        <begin position="12"/>
        <end position="46"/>
    </location>
</feature>
<dbReference type="InterPro" id="IPR036322">
    <property type="entry name" value="WD40_repeat_dom_sf"/>
</dbReference>
<dbReference type="eggNOG" id="COG2319">
    <property type="taxonomic scope" value="Bacteria"/>
</dbReference>
<dbReference type="InterPro" id="IPR015943">
    <property type="entry name" value="WD40/YVTN_repeat-like_dom_sf"/>
</dbReference>
<accession>A0A098L872</accession>
<dbReference type="OrthoDB" id="933690at2"/>
<evidence type="ECO:0000256" key="3">
    <source>
        <dbReference type="PROSITE-ProRule" id="PRU00221"/>
    </source>
</evidence>
<gene>
    <name evidence="4" type="ORF">MYP_27</name>
</gene>
<keyword evidence="2" id="KW-0677">Repeat</keyword>
<keyword evidence="1 3" id="KW-0853">WD repeat</keyword>
<dbReference type="InterPro" id="IPR001680">
    <property type="entry name" value="WD40_rpt"/>
</dbReference>
<dbReference type="SUPFAM" id="SSF50978">
    <property type="entry name" value="WD40 repeat-like"/>
    <property type="match status" value="1"/>
</dbReference>
<dbReference type="PROSITE" id="PS50294">
    <property type="entry name" value="WD_REPEATS_REGION"/>
    <property type="match status" value="3"/>
</dbReference>
<feature type="repeat" description="WD" evidence="3">
    <location>
        <begin position="176"/>
        <end position="217"/>
    </location>
</feature>
<protein>
    <submittedName>
        <fullName evidence="4">WD-40 repeat-containing protein</fullName>
    </submittedName>
</protein>
<dbReference type="RefSeq" id="WP_045456858.1">
    <property type="nucleotide sequence ID" value="NZ_BBLT01000001.1"/>
</dbReference>
<organism evidence="4 5">
    <name type="scientific">Sporocytophaga myxococcoides</name>
    <dbReference type="NCBI Taxonomy" id="153721"/>
    <lineage>
        <taxon>Bacteria</taxon>
        <taxon>Pseudomonadati</taxon>
        <taxon>Bacteroidota</taxon>
        <taxon>Cytophagia</taxon>
        <taxon>Cytophagales</taxon>
        <taxon>Cytophagaceae</taxon>
        <taxon>Sporocytophaga</taxon>
    </lineage>
</organism>
<reference evidence="4 5" key="1">
    <citation type="submission" date="2014-09" db="EMBL/GenBank/DDBJ databases">
        <title>Sporocytophaga myxococcoides PG-01 genome sequencing.</title>
        <authorList>
            <person name="Liu L."/>
            <person name="Gao P.J."/>
            <person name="Chen G.J."/>
            <person name="Wang L.S."/>
        </authorList>
    </citation>
    <scope>NUCLEOTIDE SEQUENCE [LARGE SCALE GENOMIC DNA]</scope>
    <source>
        <strain evidence="4 5">PG-01</strain>
    </source>
</reference>
<dbReference type="AlphaFoldDB" id="A0A098L872"/>
<keyword evidence="5" id="KW-1185">Reference proteome</keyword>
<evidence type="ECO:0000256" key="2">
    <source>
        <dbReference type="ARBA" id="ARBA00022737"/>
    </source>
</evidence>
<dbReference type="STRING" id="153721.MYP_27"/>
<feature type="repeat" description="WD" evidence="3">
    <location>
        <begin position="267"/>
        <end position="302"/>
    </location>
</feature>
<evidence type="ECO:0000256" key="1">
    <source>
        <dbReference type="ARBA" id="ARBA00022574"/>
    </source>
</evidence>
<sequence>MTKIEVEKIASLTGHKDCIYTIEKGESDKVIYSAGGDGMVVKWDLNQPDLGKLVAKVENSVYALRFHQGRLLVGHNFNGIHLINPDLNKEELSTSVSNSQIFDVKSTEKNIYLACGDGTLVVLDAENLSTIAKIKVSDKSLRTIAINEADHLLVIGSSDFTVSVFDLQTLQLKDQQKAHENSVFTLAFSPDGIYLLSGGRDAKLKVWAIRQKKLELIETIAAHLFAINNIAFREDGKYFATCSMDKSIKVWDAGTFSLIKVIDKSRHAGHGTSVNKVLWSSCDTIASCSDDRTISVWKVKNL</sequence>
<dbReference type="SMART" id="SM00320">
    <property type="entry name" value="WD40"/>
    <property type="match status" value="5"/>
</dbReference>
<name>A0A098L872_9BACT</name>
<dbReference type="Pfam" id="PF00400">
    <property type="entry name" value="WD40"/>
    <property type="match status" value="4"/>
</dbReference>
<evidence type="ECO:0000313" key="5">
    <source>
        <dbReference type="Proteomes" id="UP000030185"/>
    </source>
</evidence>
<dbReference type="PANTHER" id="PTHR19848">
    <property type="entry name" value="WD40 REPEAT PROTEIN"/>
    <property type="match status" value="1"/>
</dbReference>
<dbReference type="PANTHER" id="PTHR19848:SF8">
    <property type="entry name" value="F-BOX AND WD REPEAT DOMAIN CONTAINING 7"/>
    <property type="match status" value="1"/>
</dbReference>
<dbReference type="PRINTS" id="PR00320">
    <property type="entry name" value="GPROTEINBRPT"/>
</dbReference>
<dbReference type="EMBL" id="BBLT01000001">
    <property type="protein sequence ID" value="GAL82801.1"/>
    <property type="molecule type" value="Genomic_DNA"/>
</dbReference>
<comment type="caution">
    <text evidence="4">The sequence shown here is derived from an EMBL/GenBank/DDBJ whole genome shotgun (WGS) entry which is preliminary data.</text>
</comment>
<proteinExistence type="predicted"/>
<dbReference type="Gene3D" id="2.130.10.10">
    <property type="entry name" value="YVTN repeat-like/Quinoprotein amine dehydrogenase"/>
    <property type="match status" value="2"/>
</dbReference>
<evidence type="ECO:0000313" key="4">
    <source>
        <dbReference type="EMBL" id="GAL82801.1"/>
    </source>
</evidence>
<dbReference type="Proteomes" id="UP000030185">
    <property type="component" value="Unassembled WGS sequence"/>
</dbReference>
<dbReference type="InterPro" id="IPR020472">
    <property type="entry name" value="WD40_PAC1"/>
</dbReference>